<dbReference type="InterPro" id="IPR009081">
    <property type="entry name" value="PP-bd_ACP"/>
</dbReference>
<evidence type="ECO:0000259" key="5">
    <source>
        <dbReference type="PROSITE" id="PS50075"/>
    </source>
</evidence>
<organism evidence="6 7">
    <name type="scientific">Paenibacillus monticola</name>
    <dbReference type="NCBI Taxonomy" id="2666075"/>
    <lineage>
        <taxon>Bacteria</taxon>
        <taxon>Bacillati</taxon>
        <taxon>Bacillota</taxon>
        <taxon>Bacilli</taxon>
        <taxon>Bacillales</taxon>
        <taxon>Paenibacillaceae</taxon>
        <taxon>Paenibacillus</taxon>
    </lineage>
</organism>
<reference evidence="6 7" key="1">
    <citation type="submission" date="2019-11" db="EMBL/GenBank/DDBJ databases">
        <title>Paenibacillus monticola sp. nov., a novel PGPR strain isolated from mountain sample in China.</title>
        <authorList>
            <person name="Zhao Q."/>
            <person name="Li H.-P."/>
            <person name="Zhang J.-L."/>
        </authorList>
    </citation>
    <scope>NUCLEOTIDE SEQUENCE [LARGE SCALE GENOMIC DNA]</scope>
    <source>
        <strain evidence="6 7">LC-T2</strain>
    </source>
</reference>
<evidence type="ECO:0000256" key="2">
    <source>
        <dbReference type="ARBA" id="ARBA00022450"/>
    </source>
</evidence>
<dbReference type="Gene3D" id="3.30.559.30">
    <property type="entry name" value="Nonribosomal peptide synthetase, condensation domain"/>
    <property type="match status" value="1"/>
</dbReference>
<feature type="domain" description="Carrier" evidence="5">
    <location>
        <begin position="712"/>
        <end position="785"/>
    </location>
</feature>
<dbReference type="Gene3D" id="3.30.300.30">
    <property type="match status" value="1"/>
</dbReference>
<keyword evidence="7" id="KW-1185">Reference proteome</keyword>
<dbReference type="PROSITE" id="PS50075">
    <property type="entry name" value="CARRIER"/>
    <property type="match status" value="1"/>
</dbReference>
<dbReference type="InterPro" id="IPR045851">
    <property type="entry name" value="AMP-bd_C_sf"/>
</dbReference>
<dbReference type="InterPro" id="IPR036291">
    <property type="entry name" value="NAD(P)-bd_dom_sf"/>
</dbReference>
<proteinExistence type="inferred from homology"/>
<comment type="similarity">
    <text evidence="1">Belongs to the ATP-dependent AMP-binding enzyme family.</text>
</comment>
<evidence type="ECO:0000313" key="7">
    <source>
        <dbReference type="Proteomes" id="UP000463051"/>
    </source>
</evidence>
<dbReference type="InterPro" id="IPR010071">
    <property type="entry name" value="AA_adenyl_dom"/>
</dbReference>
<evidence type="ECO:0000256" key="3">
    <source>
        <dbReference type="ARBA" id="ARBA00022553"/>
    </source>
</evidence>
<dbReference type="InterPro" id="IPR020845">
    <property type="entry name" value="AMP-binding_CS"/>
</dbReference>
<dbReference type="CDD" id="cd05930">
    <property type="entry name" value="A_NRPS"/>
    <property type="match status" value="1"/>
</dbReference>
<dbReference type="Gene3D" id="2.30.38.10">
    <property type="entry name" value="Luciferase, Domain 3"/>
    <property type="match status" value="1"/>
</dbReference>
<comment type="caution">
    <text evidence="6">The sequence shown here is derived from an EMBL/GenBank/DDBJ whole genome shotgun (WGS) entry which is preliminary data.</text>
</comment>
<dbReference type="EMBL" id="WJXB01000021">
    <property type="protein sequence ID" value="MRN57171.1"/>
    <property type="molecule type" value="Genomic_DNA"/>
</dbReference>
<dbReference type="Gene3D" id="3.40.50.720">
    <property type="entry name" value="NAD(P)-binding Rossmann-like Domain"/>
    <property type="match status" value="1"/>
</dbReference>
<dbReference type="InterPro" id="IPR025110">
    <property type="entry name" value="AMP-bd_C"/>
</dbReference>
<keyword evidence="2" id="KW-0596">Phosphopantetheine</keyword>
<dbReference type="InterPro" id="IPR000873">
    <property type="entry name" value="AMP-dep_synth/lig_dom"/>
</dbReference>
<dbReference type="InterPro" id="IPR013120">
    <property type="entry name" value="FAR_NAD-bd"/>
</dbReference>
<name>A0A7X2L5S3_9BACL</name>
<dbReference type="Gene3D" id="3.40.50.980">
    <property type="match status" value="2"/>
</dbReference>
<dbReference type="Pfam" id="PF07993">
    <property type="entry name" value="NAD_binding_4"/>
    <property type="match status" value="1"/>
</dbReference>
<gene>
    <name evidence="6" type="ORF">GJB61_29980</name>
</gene>
<accession>A0A7X2L5S3</accession>
<evidence type="ECO:0000256" key="4">
    <source>
        <dbReference type="ARBA" id="ARBA00023194"/>
    </source>
</evidence>
<dbReference type="SUPFAM" id="SSF56801">
    <property type="entry name" value="Acetyl-CoA synthetase-like"/>
    <property type="match status" value="1"/>
</dbReference>
<dbReference type="SUPFAM" id="SSF47336">
    <property type="entry name" value="ACP-like"/>
    <property type="match status" value="1"/>
</dbReference>
<protein>
    <submittedName>
        <fullName evidence="6">Amino acid adenylation domain-containing protein</fullName>
    </submittedName>
</protein>
<dbReference type="InterPro" id="IPR036736">
    <property type="entry name" value="ACP-like_sf"/>
</dbReference>
<evidence type="ECO:0000313" key="6">
    <source>
        <dbReference type="EMBL" id="MRN57171.1"/>
    </source>
</evidence>
<sequence length="1189" mass="135657">MMSTTKHESIFVHNGVETATRSMPALSAQKLRGICKNKSSRNVFLTTVSMVVLKKYDLLANDCVCQPVTNKSHELYDNVFEIKIPEHLDITFAGLLFHIKDCFQQHTLKKMEECELTPLIYLAGYNDIALNNVSCSSLSVCFEEKDDDLLIHINYVTQLYRPELITFLIESFEAIFTVICDNPKIMLNELDTVSKEQMTLFSIFNRTEALEKEHSLIEQFADIVQSKPQDTALIFEDVKYSYMELNDAADNFASYLSDSGVQFGEVVPILLPRSEKFIISMLAILKLGCAYLPLDLDFPEERITYILRNCKAKHIVSDFESDHMQGMSLIKYAIGTPTFEGESLRSVPVENLAYVIYTSGSTGKPKGVCISNKAVSNFIHAVVSEIHLKENMNILSLTTVSFDIFVLESLLPLLSGMTLVLAASEDGRDLNRICSLIDKYDVNLIQTTPTRMKSLINDTYFTDVIHKVDYILIGGEPVSAQLINDVLHYTDAQIFNMYGPTETTVWSTMQRMDNRKKVNIGKPIANTKVMILDSYNKVMPIGAKGEICISGSGLFSGYLYNEALTKSKIVHLKNEHFEDDFYRTGDMGRWGIDGEIECFGRLDNQVKVRGYRIELEEIEEALRTYEEIKDAVVTTSENTGGESYLEAYLVGSTQLRTDELIEYVSRILPKYMIPSRFYRIESVPLTPNLKIDRKALKGDIQKQLLYSYQREEPKNEIESLLLDAWKEELGTEHIGLEDNFFAIGGTSLKAIQLTSNLFSNFEISGNLLFEYPTIRQLAAQVKYKKENITDYLFTQKEYAHQLLKSRTSKQPLYSMQMQEYNEKISAFQQTSNLNVRNLYKNILLTGSTGYFGLHLLNRLLKEDAQEIFLLIRSQDGIDNSERLDQKYAYYFKDEPPVSSYANIHIISGDITQDNLGMDEQTYSQFAQSIDCVIHAAALVSHYGSYNNFFMNNVQGTSNTIKFAQQDKQKFICYISTQGMGTKLRSPLKRGIFTEFDVISEVEADNYYLQTKAEAENLVREAGGPYMIFRLGTLFSNSGTKVIPHNSKNLAAYRLLNAFKSLGIIPDLPVPLQDFSFVNNVVEAFLQLYNVTDLNNQTFHLSSNVPVLISELSEIMRDQQTEMEMFGSQDFFGEIQQRYLNKEKISYITDLLAFFHISKFFTDRESLFTSTILHNLGFEWERLDKNNFLI</sequence>
<dbReference type="PROSITE" id="PS00455">
    <property type="entry name" value="AMP_BINDING"/>
    <property type="match status" value="1"/>
</dbReference>
<keyword evidence="4" id="KW-0045">Antibiotic biosynthesis</keyword>
<dbReference type="PANTHER" id="PTHR44845">
    <property type="entry name" value="CARRIER DOMAIN-CONTAINING PROTEIN"/>
    <property type="match status" value="1"/>
</dbReference>
<dbReference type="AlphaFoldDB" id="A0A7X2L5S3"/>
<dbReference type="GO" id="GO:0017000">
    <property type="term" value="P:antibiotic biosynthetic process"/>
    <property type="evidence" value="ECO:0007669"/>
    <property type="project" value="UniProtKB-KW"/>
</dbReference>
<keyword evidence="3" id="KW-0597">Phosphoprotein</keyword>
<dbReference type="RefSeq" id="WP_154122661.1">
    <property type="nucleotide sequence ID" value="NZ_WJXB01000021.1"/>
</dbReference>
<dbReference type="NCBIfam" id="TIGR01733">
    <property type="entry name" value="AA-adenyl-dom"/>
    <property type="match status" value="1"/>
</dbReference>
<dbReference type="Proteomes" id="UP000463051">
    <property type="component" value="Unassembled WGS sequence"/>
</dbReference>
<dbReference type="SUPFAM" id="SSF51735">
    <property type="entry name" value="NAD(P)-binding Rossmann-fold domains"/>
    <property type="match status" value="1"/>
</dbReference>
<dbReference type="Pfam" id="PF00550">
    <property type="entry name" value="PP-binding"/>
    <property type="match status" value="1"/>
</dbReference>
<evidence type="ECO:0000256" key="1">
    <source>
        <dbReference type="ARBA" id="ARBA00006432"/>
    </source>
</evidence>
<dbReference type="FunFam" id="3.40.50.980:FF:000001">
    <property type="entry name" value="Non-ribosomal peptide synthetase"/>
    <property type="match status" value="1"/>
</dbReference>
<dbReference type="Pfam" id="PF00501">
    <property type="entry name" value="AMP-binding"/>
    <property type="match status" value="1"/>
</dbReference>
<dbReference type="Gene3D" id="1.10.1200.10">
    <property type="entry name" value="ACP-like"/>
    <property type="match status" value="1"/>
</dbReference>
<dbReference type="Pfam" id="PF13193">
    <property type="entry name" value="AMP-binding_C"/>
    <property type="match status" value="1"/>
</dbReference>
<dbReference type="PANTHER" id="PTHR44845:SF6">
    <property type="entry name" value="BETA-ALANINE-ACTIVATING ENZYME"/>
    <property type="match status" value="1"/>
</dbReference>